<evidence type="ECO:0000313" key="1">
    <source>
        <dbReference type="EMBL" id="KAF9644728.1"/>
    </source>
</evidence>
<dbReference type="Proteomes" id="UP000886501">
    <property type="component" value="Unassembled WGS sequence"/>
</dbReference>
<proteinExistence type="predicted"/>
<protein>
    <submittedName>
        <fullName evidence="1">Uncharacterized protein</fullName>
    </submittedName>
</protein>
<name>A0ACB6Z560_THEGA</name>
<reference evidence="1" key="1">
    <citation type="submission" date="2019-10" db="EMBL/GenBank/DDBJ databases">
        <authorList>
            <consortium name="DOE Joint Genome Institute"/>
            <person name="Kuo A."/>
            <person name="Miyauchi S."/>
            <person name="Kiss E."/>
            <person name="Drula E."/>
            <person name="Kohler A."/>
            <person name="Sanchez-Garcia M."/>
            <person name="Andreopoulos B."/>
            <person name="Barry K.W."/>
            <person name="Bonito G."/>
            <person name="Buee M."/>
            <person name="Carver A."/>
            <person name="Chen C."/>
            <person name="Cichocki N."/>
            <person name="Clum A."/>
            <person name="Culley D."/>
            <person name="Crous P.W."/>
            <person name="Fauchery L."/>
            <person name="Girlanda M."/>
            <person name="Hayes R."/>
            <person name="Keri Z."/>
            <person name="Labutti K."/>
            <person name="Lipzen A."/>
            <person name="Lombard V."/>
            <person name="Magnuson J."/>
            <person name="Maillard F."/>
            <person name="Morin E."/>
            <person name="Murat C."/>
            <person name="Nolan M."/>
            <person name="Ohm R."/>
            <person name="Pangilinan J."/>
            <person name="Pereira M."/>
            <person name="Perotto S."/>
            <person name="Peter M."/>
            <person name="Riley R."/>
            <person name="Sitrit Y."/>
            <person name="Stielow B."/>
            <person name="Szollosi G."/>
            <person name="Zifcakova L."/>
            <person name="Stursova M."/>
            <person name="Spatafora J.W."/>
            <person name="Tedersoo L."/>
            <person name="Vaario L.-M."/>
            <person name="Yamada A."/>
            <person name="Yan M."/>
            <person name="Wang P."/>
            <person name="Xu J."/>
            <person name="Bruns T."/>
            <person name="Baldrian P."/>
            <person name="Vilgalys R."/>
            <person name="Henrissat B."/>
            <person name="Grigoriev I.V."/>
            <person name="Hibbett D."/>
            <person name="Nagy L.G."/>
            <person name="Martin F.M."/>
        </authorList>
    </citation>
    <scope>NUCLEOTIDE SEQUENCE</scope>
    <source>
        <strain evidence="1">P2</strain>
    </source>
</reference>
<evidence type="ECO:0000313" key="2">
    <source>
        <dbReference type="Proteomes" id="UP000886501"/>
    </source>
</evidence>
<keyword evidence="2" id="KW-1185">Reference proteome</keyword>
<sequence>MPQKYQPAWVMYKEQMDFLCYGDALWEPAPTSDYTRIKIGDVGFIRRGQFNLMFSAGSPLGLRQLGVDVPITFEELDVETRPSGQPRQPGCLRTPTVRPIGADLAGTAFTPLSPEHDTSFSFELTGGHGAALVTRSPTYRKDCRLEAAFETYTKRHYESWVAFARDKQYGNDIQPFLVSGVDMARDFAMVAYSNEDTSLGSDSAADILMFPSASASFRGTWRTRCSPHTNHGPQQCSPPHEQVILPSQSGDAEGATNEFNQCVFVRYYTMCSRKRWAIFSKTVLMRAGAGPHDLGSGDNRGDAHPELMVQYGAEPTTSSDEDLGGDEDPIDDGTDSEPDIVVRNMPYEEERDSWHAIAGYVFQNSNATSVLMHHRDLAEIRAVTDLNDISSILAMKRPRIVVDEGGGQPTP</sequence>
<reference evidence="1" key="2">
    <citation type="journal article" date="2020" name="Nat. Commun.">
        <title>Large-scale genome sequencing of mycorrhizal fungi provides insights into the early evolution of symbiotic traits.</title>
        <authorList>
            <person name="Miyauchi S."/>
            <person name="Kiss E."/>
            <person name="Kuo A."/>
            <person name="Drula E."/>
            <person name="Kohler A."/>
            <person name="Sanchez-Garcia M."/>
            <person name="Morin E."/>
            <person name="Andreopoulos B."/>
            <person name="Barry K.W."/>
            <person name="Bonito G."/>
            <person name="Buee M."/>
            <person name="Carver A."/>
            <person name="Chen C."/>
            <person name="Cichocki N."/>
            <person name="Clum A."/>
            <person name="Culley D."/>
            <person name="Crous P.W."/>
            <person name="Fauchery L."/>
            <person name="Girlanda M."/>
            <person name="Hayes R.D."/>
            <person name="Keri Z."/>
            <person name="LaButti K."/>
            <person name="Lipzen A."/>
            <person name="Lombard V."/>
            <person name="Magnuson J."/>
            <person name="Maillard F."/>
            <person name="Murat C."/>
            <person name="Nolan M."/>
            <person name="Ohm R.A."/>
            <person name="Pangilinan J."/>
            <person name="Pereira M.F."/>
            <person name="Perotto S."/>
            <person name="Peter M."/>
            <person name="Pfister S."/>
            <person name="Riley R."/>
            <person name="Sitrit Y."/>
            <person name="Stielow J.B."/>
            <person name="Szollosi G."/>
            <person name="Zifcakova L."/>
            <person name="Stursova M."/>
            <person name="Spatafora J.W."/>
            <person name="Tedersoo L."/>
            <person name="Vaario L.M."/>
            <person name="Yamada A."/>
            <person name="Yan M."/>
            <person name="Wang P."/>
            <person name="Xu J."/>
            <person name="Bruns T."/>
            <person name="Baldrian P."/>
            <person name="Vilgalys R."/>
            <person name="Dunand C."/>
            <person name="Henrissat B."/>
            <person name="Grigoriev I.V."/>
            <person name="Hibbett D."/>
            <person name="Nagy L.G."/>
            <person name="Martin F.M."/>
        </authorList>
    </citation>
    <scope>NUCLEOTIDE SEQUENCE</scope>
    <source>
        <strain evidence="1">P2</strain>
    </source>
</reference>
<organism evidence="1 2">
    <name type="scientific">Thelephora ganbajun</name>
    <name type="common">Ganba fungus</name>
    <dbReference type="NCBI Taxonomy" id="370292"/>
    <lineage>
        <taxon>Eukaryota</taxon>
        <taxon>Fungi</taxon>
        <taxon>Dikarya</taxon>
        <taxon>Basidiomycota</taxon>
        <taxon>Agaricomycotina</taxon>
        <taxon>Agaricomycetes</taxon>
        <taxon>Thelephorales</taxon>
        <taxon>Thelephoraceae</taxon>
        <taxon>Thelephora</taxon>
    </lineage>
</organism>
<gene>
    <name evidence="1" type="ORF">BDM02DRAFT_3121390</name>
</gene>
<dbReference type="EMBL" id="MU118122">
    <property type="protein sequence ID" value="KAF9644728.1"/>
    <property type="molecule type" value="Genomic_DNA"/>
</dbReference>
<comment type="caution">
    <text evidence="1">The sequence shown here is derived from an EMBL/GenBank/DDBJ whole genome shotgun (WGS) entry which is preliminary data.</text>
</comment>
<accession>A0ACB6Z560</accession>